<name>A0ABS3YHE1_9BACT</name>
<organism evidence="1 2">
    <name type="scientific">Chitinophaga chungangae</name>
    <dbReference type="NCBI Taxonomy" id="2821488"/>
    <lineage>
        <taxon>Bacteria</taxon>
        <taxon>Pseudomonadati</taxon>
        <taxon>Bacteroidota</taxon>
        <taxon>Chitinophagia</taxon>
        <taxon>Chitinophagales</taxon>
        <taxon>Chitinophagaceae</taxon>
        <taxon>Chitinophaga</taxon>
    </lineage>
</organism>
<dbReference type="InterPro" id="IPR036390">
    <property type="entry name" value="WH_DNA-bd_sf"/>
</dbReference>
<dbReference type="Pfam" id="PF02082">
    <property type="entry name" value="Rrf2"/>
    <property type="match status" value="1"/>
</dbReference>
<dbReference type="InterPro" id="IPR036388">
    <property type="entry name" value="WH-like_DNA-bd_sf"/>
</dbReference>
<dbReference type="RefSeq" id="WP_209147242.1">
    <property type="nucleotide sequence ID" value="NZ_JAGHKP010000003.1"/>
</dbReference>
<dbReference type="SUPFAM" id="SSF46785">
    <property type="entry name" value="Winged helix' DNA-binding domain"/>
    <property type="match status" value="1"/>
</dbReference>
<dbReference type="EMBL" id="JAGHKP010000003">
    <property type="protein sequence ID" value="MBO9154123.1"/>
    <property type="molecule type" value="Genomic_DNA"/>
</dbReference>
<protein>
    <submittedName>
        <fullName evidence="1">Rrf2 family transcriptional regulator</fullName>
    </submittedName>
</protein>
<dbReference type="NCBIfam" id="TIGR00738">
    <property type="entry name" value="rrf2_super"/>
    <property type="match status" value="1"/>
</dbReference>
<sequence length="143" mass="15828">MFSKTCEYAIRAMIYIAQKSKDGSKVGIKEIAKGIDSPEHFIAKILQDLGRKKLLQSMKGPNGGFYLDAAGLKHSIADIVKVVDGDQLFTGCGLGLKQCSESHPCPIHHEFKSVRKDIQAMLEKTKLGEFTDALEKSLTFLKR</sequence>
<evidence type="ECO:0000313" key="1">
    <source>
        <dbReference type="EMBL" id="MBO9154123.1"/>
    </source>
</evidence>
<dbReference type="InterPro" id="IPR000944">
    <property type="entry name" value="Tscrpt_reg_Rrf2"/>
</dbReference>
<reference evidence="2" key="1">
    <citation type="submission" date="2021-03" db="EMBL/GenBank/DDBJ databases">
        <title>Assistant Professor.</title>
        <authorList>
            <person name="Huq M.A."/>
        </authorList>
    </citation>
    <scope>NUCLEOTIDE SEQUENCE [LARGE SCALE GENOMIC DNA]</scope>
    <source>
        <strain evidence="2">MAH-28</strain>
    </source>
</reference>
<gene>
    <name evidence="1" type="ORF">J7I43_17995</name>
</gene>
<dbReference type="PANTHER" id="PTHR33221:SF13">
    <property type="entry name" value="TRANSCRIPTIONAL REGULATOR-RELATED"/>
    <property type="match status" value="1"/>
</dbReference>
<keyword evidence="2" id="KW-1185">Reference proteome</keyword>
<dbReference type="PROSITE" id="PS51197">
    <property type="entry name" value="HTH_RRF2_2"/>
    <property type="match status" value="1"/>
</dbReference>
<evidence type="ECO:0000313" key="2">
    <source>
        <dbReference type="Proteomes" id="UP000679126"/>
    </source>
</evidence>
<proteinExistence type="predicted"/>
<dbReference type="Gene3D" id="1.10.10.10">
    <property type="entry name" value="Winged helix-like DNA-binding domain superfamily/Winged helix DNA-binding domain"/>
    <property type="match status" value="1"/>
</dbReference>
<accession>A0ABS3YHE1</accession>
<comment type="caution">
    <text evidence="1">The sequence shown here is derived from an EMBL/GenBank/DDBJ whole genome shotgun (WGS) entry which is preliminary data.</text>
</comment>
<dbReference type="Proteomes" id="UP000679126">
    <property type="component" value="Unassembled WGS sequence"/>
</dbReference>
<dbReference type="PANTHER" id="PTHR33221">
    <property type="entry name" value="WINGED HELIX-TURN-HELIX TRANSCRIPTIONAL REGULATOR, RRF2 FAMILY"/>
    <property type="match status" value="1"/>
</dbReference>